<protein>
    <submittedName>
        <fullName evidence="7">Ner-like DNA-binding protein</fullName>
    </submittedName>
</protein>
<dbReference type="eggNOG" id="COG3423">
    <property type="taxonomic scope" value="Bacteria"/>
</dbReference>
<keyword evidence="2" id="KW-0805">Transcription regulation</keyword>
<keyword evidence="8" id="KW-1185">Reference proteome</keyword>
<dbReference type="Proteomes" id="UP000006746">
    <property type="component" value="Unassembled WGS sequence"/>
</dbReference>
<comment type="caution">
    <text evidence="7">The sequence shown here is derived from an EMBL/GenBank/DDBJ whole genome shotgun (WGS) entry which is preliminary data.</text>
</comment>
<dbReference type="InterPro" id="IPR038722">
    <property type="entry name" value="Ner_HTH_dom"/>
</dbReference>
<dbReference type="InterPro" id="IPR010982">
    <property type="entry name" value="Lambda_DNA-bd_dom_sf"/>
</dbReference>
<proteinExistence type="inferred from homology"/>
<dbReference type="InterPro" id="IPR001387">
    <property type="entry name" value="Cro/C1-type_HTH"/>
</dbReference>
<name>K2KLY6_9PROT</name>
<dbReference type="CDD" id="cd00093">
    <property type="entry name" value="HTH_XRE"/>
    <property type="match status" value="1"/>
</dbReference>
<comment type="similarity">
    <text evidence="1">Belongs to the ner transcriptional regulatory family.</text>
</comment>
<dbReference type="EMBL" id="AMRL01000002">
    <property type="protein sequence ID" value="EKE78470.1"/>
    <property type="molecule type" value="Genomic_DNA"/>
</dbReference>
<sequence>MSITSSTVDIPKEPAIRRAWVVYQLRIRGLSFGSLARDSGVSRQAISNALLMPSSHLEEIIAEAIGLTAQELFPERFDTTGRRLHRTRSPERNTRANPDNVKTGEAA</sequence>
<feature type="region of interest" description="Disordered" evidence="5">
    <location>
        <begin position="78"/>
        <end position="107"/>
    </location>
</feature>
<evidence type="ECO:0000313" key="7">
    <source>
        <dbReference type="EMBL" id="EKE78470.1"/>
    </source>
</evidence>
<dbReference type="SUPFAM" id="SSF47413">
    <property type="entry name" value="lambda repressor-like DNA-binding domains"/>
    <property type="match status" value="1"/>
</dbReference>
<evidence type="ECO:0000256" key="4">
    <source>
        <dbReference type="ARBA" id="ARBA00023163"/>
    </source>
</evidence>
<evidence type="ECO:0000259" key="6">
    <source>
        <dbReference type="Pfam" id="PF13693"/>
    </source>
</evidence>
<dbReference type="Pfam" id="PF13693">
    <property type="entry name" value="HTH_35"/>
    <property type="match status" value="1"/>
</dbReference>
<dbReference type="AlphaFoldDB" id="K2KLY6"/>
<gene>
    <name evidence="7" type="ORF">P24_02881</name>
</gene>
<dbReference type="Gene3D" id="1.10.260.40">
    <property type="entry name" value="lambda repressor-like DNA-binding domains"/>
    <property type="match status" value="1"/>
</dbReference>
<keyword evidence="4" id="KW-0804">Transcription</keyword>
<evidence type="ECO:0000256" key="1">
    <source>
        <dbReference type="ARBA" id="ARBA00006157"/>
    </source>
</evidence>
<organism evidence="7 8">
    <name type="scientific">Oceanibaculum indicum P24</name>
    <dbReference type="NCBI Taxonomy" id="1207063"/>
    <lineage>
        <taxon>Bacteria</taxon>
        <taxon>Pseudomonadati</taxon>
        <taxon>Pseudomonadota</taxon>
        <taxon>Alphaproteobacteria</taxon>
        <taxon>Rhodospirillales</taxon>
        <taxon>Oceanibaculaceae</taxon>
        <taxon>Oceanibaculum</taxon>
    </lineage>
</organism>
<evidence type="ECO:0000313" key="8">
    <source>
        <dbReference type="Proteomes" id="UP000006746"/>
    </source>
</evidence>
<accession>K2KLY6</accession>
<reference evidence="7 8" key="1">
    <citation type="journal article" date="2012" name="J. Bacteriol.">
        <title>Genome Sequence of Oceanibaculum indicum Type Strain P24.</title>
        <authorList>
            <person name="Lai Q."/>
            <person name="Shao Z."/>
        </authorList>
    </citation>
    <scope>NUCLEOTIDE SEQUENCE [LARGE SCALE GENOMIC DNA]</scope>
    <source>
        <strain evidence="7 8">P24</strain>
    </source>
</reference>
<evidence type="ECO:0000256" key="2">
    <source>
        <dbReference type="ARBA" id="ARBA00023015"/>
    </source>
</evidence>
<evidence type="ECO:0000256" key="5">
    <source>
        <dbReference type="SAM" id="MobiDB-lite"/>
    </source>
</evidence>
<dbReference type="GO" id="GO:0003677">
    <property type="term" value="F:DNA binding"/>
    <property type="evidence" value="ECO:0007669"/>
    <property type="project" value="UniProtKB-KW"/>
</dbReference>
<feature type="domain" description="Ner winged helix-turn-helix DNA-binding" evidence="6">
    <location>
        <begin position="23"/>
        <end position="86"/>
    </location>
</feature>
<keyword evidence="3 7" id="KW-0238">DNA-binding</keyword>
<evidence type="ECO:0000256" key="3">
    <source>
        <dbReference type="ARBA" id="ARBA00023125"/>
    </source>
</evidence>